<name>A0ABN7S990_THEXY</name>
<dbReference type="EMBL" id="CAJRAY010000080">
    <property type="protein sequence ID" value="CAG5091237.1"/>
    <property type="molecule type" value="Genomic_DNA"/>
</dbReference>
<dbReference type="SUPFAM" id="SSF50118">
    <property type="entry name" value="Cell growth inhibitor/plasmid maintenance toxic component"/>
    <property type="match status" value="1"/>
</dbReference>
<dbReference type="InterPro" id="IPR003477">
    <property type="entry name" value="PemK-like"/>
</dbReference>
<dbReference type="InterPro" id="IPR011067">
    <property type="entry name" value="Plasmid_toxin/cell-grow_inhib"/>
</dbReference>
<accession>A0ABN7S990</accession>
<keyword evidence="4" id="KW-1185">Reference proteome</keyword>
<evidence type="ECO:0000256" key="1">
    <source>
        <dbReference type="ARBA" id="ARBA00007521"/>
    </source>
</evidence>
<sequence length="113" mass="12965">MMYKQGDILLIPFPFTDLSSTKQRPVLVLSNTKYNESNQDIVVAAITSNLTEKEYSILITANDLDEGKLKVDSLIRADKIYTFSNQIVIRKFGHLKAEVYIRVKDQIEKLIRS</sequence>
<comment type="similarity">
    <text evidence="1">Belongs to the PemK/MazF family.</text>
</comment>
<dbReference type="PANTHER" id="PTHR33988:SF2">
    <property type="entry name" value="ENDORIBONUCLEASE MAZF"/>
    <property type="match status" value="1"/>
</dbReference>
<proteinExistence type="inferred from homology"/>
<evidence type="ECO:0000313" key="4">
    <source>
        <dbReference type="Proteomes" id="UP000681526"/>
    </source>
</evidence>
<organism evidence="3 4">
    <name type="scientific">Thermobacillus xylanilyticus</name>
    <dbReference type="NCBI Taxonomy" id="76633"/>
    <lineage>
        <taxon>Bacteria</taxon>
        <taxon>Bacillati</taxon>
        <taxon>Bacillota</taxon>
        <taxon>Bacilli</taxon>
        <taxon>Bacillales</taxon>
        <taxon>Paenibacillaceae</taxon>
        <taxon>Thermobacillus</taxon>
    </lineage>
</organism>
<keyword evidence="2" id="KW-1277">Toxin-antitoxin system</keyword>
<reference evidence="3 4" key="1">
    <citation type="submission" date="2021-04" db="EMBL/GenBank/DDBJ databases">
        <authorList>
            <person name="Rakotoarivonina H."/>
        </authorList>
    </citation>
    <scope>NUCLEOTIDE SEQUENCE [LARGE SCALE GENOMIC DNA]</scope>
    <source>
        <strain evidence="3 4">XE</strain>
    </source>
</reference>
<protein>
    <submittedName>
        <fullName evidence="3">Transcriptional modulator of MazE/toxin, MazF</fullName>
    </submittedName>
</protein>
<evidence type="ECO:0000256" key="2">
    <source>
        <dbReference type="ARBA" id="ARBA00022649"/>
    </source>
</evidence>
<evidence type="ECO:0000313" key="3">
    <source>
        <dbReference type="EMBL" id="CAG5091237.1"/>
    </source>
</evidence>
<dbReference type="Gene3D" id="2.30.30.110">
    <property type="match status" value="1"/>
</dbReference>
<gene>
    <name evidence="3" type="primary">txxe 3050</name>
    <name evidence="3" type="ORF">TXXE_15310</name>
</gene>
<dbReference type="Pfam" id="PF02452">
    <property type="entry name" value="PemK_toxin"/>
    <property type="match status" value="1"/>
</dbReference>
<dbReference type="Proteomes" id="UP000681526">
    <property type="component" value="Unassembled WGS sequence"/>
</dbReference>
<comment type="caution">
    <text evidence="3">The sequence shown here is derived from an EMBL/GenBank/DDBJ whole genome shotgun (WGS) entry which is preliminary data.</text>
</comment>
<dbReference type="PANTHER" id="PTHR33988">
    <property type="entry name" value="ENDORIBONUCLEASE MAZF-RELATED"/>
    <property type="match status" value="1"/>
</dbReference>